<proteinExistence type="predicted"/>
<dbReference type="EMBL" id="CP036266">
    <property type="protein sequence ID" value="QDT21045.1"/>
    <property type="molecule type" value="Genomic_DNA"/>
</dbReference>
<name>A0A517PNU3_9PLAN</name>
<dbReference type="OrthoDB" id="581841at2"/>
<evidence type="ECO:0000313" key="1">
    <source>
        <dbReference type="EMBL" id="QDT21045.1"/>
    </source>
</evidence>
<reference evidence="1 2" key="1">
    <citation type="submission" date="2019-02" db="EMBL/GenBank/DDBJ databases">
        <title>Deep-cultivation of Planctomycetes and their phenomic and genomic characterization uncovers novel biology.</title>
        <authorList>
            <person name="Wiegand S."/>
            <person name="Jogler M."/>
            <person name="Boedeker C."/>
            <person name="Pinto D."/>
            <person name="Vollmers J."/>
            <person name="Rivas-Marin E."/>
            <person name="Kohn T."/>
            <person name="Peeters S.H."/>
            <person name="Heuer A."/>
            <person name="Rast P."/>
            <person name="Oberbeckmann S."/>
            <person name="Bunk B."/>
            <person name="Jeske O."/>
            <person name="Meyerdierks A."/>
            <person name="Storesund J.E."/>
            <person name="Kallscheuer N."/>
            <person name="Luecker S."/>
            <person name="Lage O.M."/>
            <person name="Pohl T."/>
            <person name="Merkel B.J."/>
            <person name="Hornburger P."/>
            <person name="Mueller R.-W."/>
            <person name="Bruemmer F."/>
            <person name="Labrenz M."/>
            <person name="Spormann A.M."/>
            <person name="Op den Camp H."/>
            <person name="Overmann J."/>
            <person name="Amann R."/>
            <person name="Jetten M.S.M."/>
            <person name="Mascher T."/>
            <person name="Medema M.H."/>
            <person name="Devos D.P."/>
            <person name="Kaster A.-K."/>
            <person name="Ovreas L."/>
            <person name="Rohde M."/>
            <person name="Galperin M.Y."/>
            <person name="Jogler C."/>
        </authorList>
    </citation>
    <scope>NUCLEOTIDE SEQUENCE [LARGE SCALE GENOMIC DNA]</scope>
    <source>
        <strain evidence="1 2">HG66A1</strain>
    </source>
</reference>
<organism evidence="1 2">
    <name type="scientific">Gimesia chilikensis</name>
    <dbReference type="NCBI Taxonomy" id="2605989"/>
    <lineage>
        <taxon>Bacteria</taxon>
        <taxon>Pseudomonadati</taxon>
        <taxon>Planctomycetota</taxon>
        <taxon>Planctomycetia</taxon>
        <taxon>Planctomycetales</taxon>
        <taxon>Planctomycetaceae</taxon>
        <taxon>Gimesia</taxon>
    </lineage>
</organism>
<dbReference type="RefSeq" id="WP_145184728.1">
    <property type="nucleotide sequence ID" value="NZ_CP036266.1"/>
</dbReference>
<evidence type="ECO:0000313" key="2">
    <source>
        <dbReference type="Proteomes" id="UP000320421"/>
    </source>
</evidence>
<accession>A0A517PNU3</accession>
<keyword evidence="2" id="KW-1185">Reference proteome</keyword>
<dbReference type="AlphaFoldDB" id="A0A517PNU3"/>
<dbReference type="Proteomes" id="UP000320421">
    <property type="component" value="Chromosome"/>
</dbReference>
<protein>
    <submittedName>
        <fullName evidence="1">Uncharacterized protein</fullName>
    </submittedName>
</protein>
<gene>
    <name evidence="1" type="ORF">HG66A1_28380</name>
</gene>
<sequence>MTDRIDPETQEMILQFVQKRIDLIRAGDRAGLDQTYVELDLKRRNPYNSHDYDWYLNLIEEGFGEKTQRIDIQPCKHPDSLPFSGLVTVPWAPDYKVFIYTVTDRRTLWMIRMFDDGPKVVLPAFGGKTADQVATGVWQLPLPGEQIEDATTILEFHPEKFTADVVESLRLSLPVWQRLLQFEKIRALVLDCFPWYGQCWIAFLTNHEDFPEEETGKWDIGDWRWGEATEISLNLLELLRKYYEGKTVTDTDLTLQERADVIYRCLAKALQHPQITEIIQRFDLADDFEIAVFDPDHFDRGNFCGQQ</sequence>